<proteinExistence type="inferred from homology"/>
<dbReference type="RefSeq" id="WP_092468213.1">
    <property type="nucleotide sequence ID" value="NZ_FOOX01000001.1"/>
</dbReference>
<dbReference type="InterPro" id="IPR037207">
    <property type="entry name" value="Nuop51_4Fe4S-bd_sf"/>
</dbReference>
<dbReference type="InterPro" id="IPR001949">
    <property type="entry name" value="NADH-UbQ_OxRdtase_51kDa_CS"/>
</dbReference>
<evidence type="ECO:0000313" key="7">
    <source>
        <dbReference type="EMBL" id="SFG00054.1"/>
    </source>
</evidence>
<dbReference type="Pfam" id="PF01257">
    <property type="entry name" value="2Fe-2S_thioredx"/>
    <property type="match status" value="1"/>
</dbReference>
<dbReference type="STRING" id="341036.SAMN05660649_00420"/>
<keyword evidence="3" id="KW-0479">Metal-binding</keyword>
<sequence length="650" mass="70799">MNNLLDKCCEKCTHEPQNPCRDFIKCRKEGPICHEDESCRNKRTDMLAGMHMSEGSEKKNILICAGTGCTSSGSRKLVDVLKEELQKHNLTDKVKITITGCHGFCEQGPLMIVEPDKTFYVRVQDTDVPEIVEQNLLNGQIVERLLYKDPTTGDLAKTYETVPFYAKQQRLVLHNCGHINPEDVAEYIANDGYAGFAKALLELKPEEVVEEVKKSGLRGRGGAGFPTGMKWGFVRQAQGDKKYVVCNADEGDPGAFMDRSVLEGDPHAVIEGMLTCAYAVGADEGYIYVRAEYPLAIERLKIAIAQAEKYGILGDNIFNSGFNFHLKIKAGAGAFVCGEETALLTSIEGNRGMPRVRPPFPAQSGLWGKPTNLNNVETYANVPYILRNGGDAYAKLGTEKSKGTKIFALTGKVNNTGLVEVPMGMTLRDIIFTIGGGIQDGKKFKAVQIGGPSGGCIPEENLDLPVDYDSLTAAGAMMGSGGLVVMDETTCMVDVARFFLTFTQAESCGKCTPCREGTKRMLEILTRICEGKGEMEDLDTLERLGRVVKNTALCGLGQTCPNPILSTMRYFKDEYLAHIQDKRCPAGACTSLLVYMIDPEKCKGCGKCAKNCPAGAISGEKKEPHTIDTAKCIKCGSCILGCKFEAIYKA</sequence>
<dbReference type="Gene3D" id="3.40.50.11540">
    <property type="entry name" value="NADH-ubiquinone oxidoreductase 51kDa subunit"/>
    <property type="match status" value="1"/>
</dbReference>
<keyword evidence="8" id="KW-1185">Reference proteome</keyword>
<dbReference type="GO" id="GO:0046872">
    <property type="term" value="F:metal ion binding"/>
    <property type="evidence" value="ECO:0007669"/>
    <property type="project" value="UniProtKB-KW"/>
</dbReference>
<dbReference type="Pfam" id="PF01512">
    <property type="entry name" value="Complex1_51K"/>
    <property type="match status" value="1"/>
</dbReference>
<dbReference type="CDD" id="cd02980">
    <property type="entry name" value="TRX_Fd_family"/>
    <property type="match status" value="1"/>
</dbReference>
<evidence type="ECO:0000256" key="2">
    <source>
        <dbReference type="ARBA" id="ARBA00022485"/>
    </source>
</evidence>
<dbReference type="GO" id="GO:0010181">
    <property type="term" value="F:FMN binding"/>
    <property type="evidence" value="ECO:0007669"/>
    <property type="project" value="InterPro"/>
</dbReference>
<dbReference type="GO" id="GO:0008137">
    <property type="term" value="F:NADH dehydrogenase (ubiquinone) activity"/>
    <property type="evidence" value="ECO:0007669"/>
    <property type="project" value="InterPro"/>
</dbReference>
<dbReference type="SUPFAM" id="SSF52833">
    <property type="entry name" value="Thioredoxin-like"/>
    <property type="match status" value="1"/>
</dbReference>
<dbReference type="SUPFAM" id="SSF54862">
    <property type="entry name" value="4Fe-4S ferredoxins"/>
    <property type="match status" value="1"/>
</dbReference>
<evidence type="ECO:0000256" key="3">
    <source>
        <dbReference type="ARBA" id="ARBA00022723"/>
    </source>
</evidence>
<dbReference type="Gene3D" id="6.10.250.1450">
    <property type="match status" value="1"/>
</dbReference>
<reference evidence="8" key="1">
    <citation type="submission" date="2016-10" db="EMBL/GenBank/DDBJ databases">
        <authorList>
            <person name="Varghese N."/>
            <person name="Submissions S."/>
        </authorList>
    </citation>
    <scope>NUCLEOTIDE SEQUENCE [LARGE SCALE GENOMIC DNA]</scope>
    <source>
        <strain evidence="8">DSM 17038</strain>
    </source>
</reference>
<dbReference type="FunFam" id="3.40.50.11540:FF:000001">
    <property type="entry name" value="NADH dehydrogenase [ubiquinone] flavoprotein 1, mitochondrial"/>
    <property type="match status" value="1"/>
</dbReference>
<dbReference type="SUPFAM" id="SSF142984">
    <property type="entry name" value="Nqo1 middle domain-like"/>
    <property type="match status" value="1"/>
</dbReference>
<feature type="domain" description="4Fe-4S ferredoxin-type" evidence="6">
    <location>
        <begin position="593"/>
        <end position="622"/>
    </location>
</feature>
<dbReference type="InterPro" id="IPR019575">
    <property type="entry name" value="Nuop51_4Fe4S-bd"/>
</dbReference>
<protein>
    <submittedName>
        <fullName evidence="7">NADH-quinone oxidoreductase subunit F</fullName>
    </submittedName>
</protein>
<comment type="similarity">
    <text evidence="1">Belongs to the complex I 51 kDa subunit family.</text>
</comment>
<dbReference type="OrthoDB" id="9761899at2"/>
<evidence type="ECO:0000256" key="4">
    <source>
        <dbReference type="ARBA" id="ARBA00023004"/>
    </source>
</evidence>
<dbReference type="Gene3D" id="3.40.30.10">
    <property type="entry name" value="Glutaredoxin"/>
    <property type="match status" value="1"/>
</dbReference>
<dbReference type="InterPro" id="IPR019554">
    <property type="entry name" value="Soluble_ligand-bd"/>
</dbReference>
<dbReference type="FunFam" id="1.20.1440.230:FF:000001">
    <property type="entry name" value="Mitochondrial NADH dehydrogenase flavoprotein 1"/>
    <property type="match status" value="1"/>
</dbReference>
<dbReference type="InterPro" id="IPR036249">
    <property type="entry name" value="Thioredoxin-like_sf"/>
</dbReference>
<dbReference type="PROSITE" id="PS51379">
    <property type="entry name" value="4FE4S_FER_2"/>
    <property type="match status" value="2"/>
</dbReference>
<dbReference type="SUPFAM" id="SSF142019">
    <property type="entry name" value="Nqo1 FMN-binding domain-like"/>
    <property type="match status" value="1"/>
</dbReference>
<dbReference type="Pfam" id="PF00037">
    <property type="entry name" value="Fer4"/>
    <property type="match status" value="2"/>
</dbReference>
<dbReference type="PROSITE" id="PS00645">
    <property type="entry name" value="COMPLEX1_51K_2"/>
    <property type="match status" value="1"/>
</dbReference>
<evidence type="ECO:0000256" key="1">
    <source>
        <dbReference type="ARBA" id="ARBA00007523"/>
    </source>
</evidence>
<dbReference type="Gene3D" id="1.20.1440.230">
    <property type="entry name" value="NADH-ubiquinone oxidoreductase 51kDa subunit, iron-sulphur binding domain"/>
    <property type="match status" value="1"/>
</dbReference>
<evidence type="ECO:0000259" key="6">
    <source>
        <dbReference type="PROSITE" id="PS51379"/>
    </source>
</evidence>
<keyword evidence="4" id="KW-0408">Iron</keyword>
<dbReference type="Gene3D" id="3.10.20.600">
    <property type="match status" value="1"/>
</dbReference>
<dbReference type="EMBL" id="FOOX01000001">
    <property type="protein sequence ID" value="SFG00054.1"/>
    <property type="molecule type" value="Genomic_DNA"/>
</dbReference>
<dbReference type="GO" id="GO:0051539">
    <property type="term" value="F:4 iron, 4 sulfur cluster binding"/>
    <property type="evidence" value="ECO:0007669"/>
    <property type="project" value="UniProtKB-KW"/>
</dbReference>
<evidence type="ECO:0000256" key="5">
    <source>
        <dbReference type="ARBA" id="ARBA00023014"/>
    </source>
</evidence>
<organism evidence="7 8">
    <name type="scientific">Desulfotruncus arcticus DSM 17038</name>
    <dbReference type="NCBI Taxonomy" id="1121424"/>
    <lineage>
        <taxon>Bacteria</taxon>
        <taxon>Bacillati</taxon>
        <taxon>Bacillota</taxon>
        <taxon>Clostridia</taxon>
        <taxon>Eubacteriales</taxon>
        <taxon>Desulfallaceae</taxon>
        <taxon>Desulfotruncus</taxon>
    </lineage>
</organism>
<dbReference type="SMART" id="SM00928">
    <property type="entry name" value="NADH_4Fe-4S"/>
    <property type="match status" value="1"/>
</dbReference>
<dbReference type="InterPro" id="IPR017896">
    <property type="entry name" value="4Fe4S_Fe-S-bd"/>
</dbReference>
<name>A0A1I2N855_9FIRM</name>
<dbReference type="SUPFAM" id="SSF140490">
    <property type="entry name" value="Nqo1C-terminal domain-like"/>
    <property type="match status" value="1"/>
</dbReference>
<keyword evidence="2" id="KW-0004">4Fe-4S</keyword>
<dbReference type="NCBIfam" id="NF040902">
    <property type="entry name" value="NuoF_pre_CCxxC"/>
    <property type="match status" value="1"/>
</dbReference>
<dbReference type="Pfam" id="PF10589">
    <property type="entry name" value="NADH_4Fe-4S"/>
    <property type="match status" value="1"/>
</dbReference>
<dbReference type="NCBIfam" id="NF010120">
    <property type="entry name" value="PRK13596.1"/>
    <property type="match status" value="1"/>
</dbReference>
<dbReference type="InterPro" id="IPR037225">
    <property type="entry name" value="Nuo51_FMN-bd_sf"/>
</dbReference>
<evidence type="ECO:0000313" key="8">
    <source>
        <dbReference type="Proteomes" id="UP000199337"/>
    </source>
</evidence>
<accession>A0A1I2N855</accession>
<dbReference type="Pfam" id="PF10531">
    <property type="entry name" value="SLBB"/>
    <property type="match status" value="1"/>
</dbReference>
<dbReference type="InterPro" id="IPR011538">
    <property type="entry name" value="Nuo51_FMN-bd"/>
</dbReference>
<dbReference type="AlphaFoldDB" id="A0A1I2N855"/>
<dbReference type="PANTHER" id="PTHR43578:SF3">
    <property type="entry name" value="NADH-QUINONE OXIDOREDUCTASE SUBUNIT F"/>
    <property type="match status" value="1"/>
</dbReference>
<keyword evidence="5" id="KW-0411">Iron-sulfur</keyword>
<dbReference type="Gene3D" id="3.30.70.20">
    <property type="match status" value="1"/>
</dbReference>
<feature type="domain" description="4Fe-4S ferredoxin-type" evidence="6">
    <location>
        <begin position="623"/>
        <end position="650"/>
    </location>
</feature>
<gene>
    <name evidence="7" type="ORF">SAMN05660649_00420</name>
</gene>
<dbReference type="PANTHER" id="PTHR43578">
    <property type="entry name" value="NADH-QUINONE OXIDOREDUCTASE SUBUNIT F"/>
    <property type="match status" value="1"/>
</dbReference>
<dbReference type="Proteomes" id="UP000199337">
    <property type="component" value="Unassembled WGS sequence"/>
</dbReference>
<dbReference type="InterPro" id="IPR017900">
    <property type="entry name" value="4Fe4S_Fe_S_CS"/>
</dbReference>
<dbReference type="PROSITE" id="PS00198">
    <property type="entry name" value="4FE4S_FER_1"/>
    <property type="match status" value="1"/>
</dbReference>